<evidence type="ECO:0000256" key="4">
    <source>
        <dbReference type="ARBA" id="ARBA00023136"/>
    </source>
</evidence>
<feature type="transmembrane region" description="Helical" evidence="5">
    <location>
        <begin position="83"/>
        <end position="101"/>
    </location>
</feature>
<feature type="transmembrane region" description="Helical" evidence="5">
    <location>
        <begin position="132"/>
        <end position="149"/>
    </location>
</feature>
<name>A0ABS0HJ25_9SPHN</name>
<evidence type="ECO:0000256" key="1">
    <source>
        <dbReference type="ARBA" id="ARBA00004141"/>
    </source>
</evidence>
<dbReference type="PANTHER" id="PTHR37422">
    <property type="entry name" value="TEICHURONIC ACID BIOSYNTHESIS PROTEIN TUAE"/>
    <property type="match status" value="1"/>
</dbReference>
<accession>A0ABS0HJ25</accession>
<feature type="transmembrane region" description="Helical" evidence="5">
    <location>
        <begin position="158"/>
        <end position="179"/>
    </location>
</feature>
<dbReference type="PANTHER" id="PTHR37422:SF21">
    <property type="entry name" value="EXOQ-LIKE PROTEIN"/>
    <property type="match status" value="1"/>
</dbReference>
<keyword evidence="2 5" id="KW-0812">Transmembrane</keyword>
<protein>
    <submittedName>
        <fullName evidence="7">O-antigen ligase family protein</fullName>
    </submittedName>
</protein>
<dbReference type="EMBL" id="JADQDC010000010">
    <property type="protein sequence ID" value="MBF9152158.1"/>
    <property type="molecule type" value="Genomic_DNA"/>
</dbReference>
<evidence type="ECO:0000256" key="5">
    <source>
        <dbReference type="SAM" id="Phobius"/>
    </source>
</evidence>
<proteinExistence type="predicted"/>
<feature type="transmembrane region" description="Helical" evidence="5">
    <location>
        <begin position="37"/>
        <end position="63"/>
    </location>
</feature>
<organism evidence="7 8">
    <name type="scientific">Novosphingobium jiangmenense</name>
    <dbReference type="NCBI Taxonomy" id="2791981"/>
    <lineage>
        <taxon>Bacteria</taxon>
        <taxon>Pseudomonadati</taxon>
        <taxon>Pseudomonadota</taxon>
        <taxon>Alphaproteobacteria</taxon>
        <taxon>Sphingomonadales</taxon>
        <taxon>Sphingomonadaceae</taxon>
        <taxon>Novosphingobium</taxon>
    </lineage>
</organism>
<evidence type="ECO:0000313" key="7">
    <source>
        <dbReference type="EMBL" id="MBF9152158.1"/>
    </source>
</evidence>
<dbReference type="Pfam" id="PF04932">
    <property type="entry name" value="Wzy_C"/>
    <property type="match status" value="1"/>
</dbReference>
<evidence type="ECO:0000256" key="2">
    <source>
        <dbReference type="ARBA" id="ARBA00022692"/>
    </source>
</evidence>
<reference evidence="7 8" key="1">
    <citation type="submission" date="2020-11" db="EMBL/GenBank/DDBJ databases">
        <title>The genome sequence of Novosphingobium sp. 1Y9A.</title>
        <authorList>
            <person name="Liu Y."/>
        </authorList>
    </citation>
    <scope>NUCLEOTIDE SEQUENCE [LARGE SCALE GENOMIC DNA]</scope>
    <source>
        <strain evidence="7 8">1Y9A</strain>
    </source>
</reference>
<feature type="transmembrane region" description="Helical" evidence="5">
    <location>
        <begin position="290"/>
        <end position="310"/>
    </location>
</feature>
<dbReference type="InterPro" id="IPR007016">
    <property type="entry name" value="O-antigen_ligase-rel_domated"/>
</dbReference>
<feature type="transmembrane region" description="Helical" evidence="5">
    <location>
        <begin position="259"/>
        <end position="278"/>
    </location>
</feature>
<keyword evidence="8" id="KW-1185">Reference proteome</keyword>
<feature type="transmembrane region" description="Helical" evidence="5">
    <location>
        <begin position="108"/>
        <end position="126"/>
    </location>
</feature>
<dbReference type="RefSeq" id="WP_196276478.1">
    <property type="nucleotide sequence ID" value="NZ_JADQDC010000010.1"/>
</dbReference>
<evidence type="ECO:0000313" key="8">
    <source>
        <dbReference type="Proteomes" id="UP000600799"/>
    </source>
</evidence>
<gene>
    <name evidence="7" type="ORF">I2488_14195</name>
</gene>
<sequence>MSLAPLATFNALLALSIPVATISACQTVSFRRIPDVVFTIVVLGCVSCILAALQASGLIIHSQFDTVSELSAIGLFANRNHQALLQACLLPFLGWLGARFLQGPSRSILRFVTVASAALSILALSAITGSRFGLFLCCGGAILAVLIAIRESRQRVSALARACFCAGTVVFLLFSWTAVRHLPRAESIVRLISLDADQDLRWAVLPTTTTLIGKYWPIGAGVGSYASVYRVSEPLATLGPSYVNHAHNDLLESLVEGGMISGALLTSTLGWILFRAFGTSRRGIDAANAGPIRLAAVFLLLVCVASLVDYPMRTPIFQALSVIAVWILGAPSGSRDLEYNQPLDNGAAGSVRK</sequence>
<comment type="subcellular location">
    <subcellularLocation>
        <location evidence="1">Membrane</location>
        <topology evidence="1">Multi-pass membrane protein</topology>
    </subcellularLocation>
</comment>
<evidence type="ECO:0000259" key="6">
    <source>
        <dbReference type="Pfam" id="PF04932"/>
    </source>
</evidence>
<keyword evidence="7" id="KW-0436">Ligase</keyword>
<keyword evidence="4 5" id="KW-0472">Membrane</keyword>
<dbReference type="GO" id="GO:0016874">
    <property type="term" value="F:ligase activity"/>
    <property type="evidence" value="ECO:0007669"/>
    <property type="project" value="UniProtKB-KW"/>
</dbReference>
<feature type="transmembrane region" description="Helical" evidence="5">
    <location>
        <begin position="6"/>
        <end position="25"/>
    </location>
</feature>
<dbReference type="InterPro" id="IPR051533">
    <property type="entry name" value="WaaL-like"/>
</dbReference>
<dbReference type="Proteomes" id="UP000600799">
    <property type="component" value="Unassembled WGS sequence"/>
</dbReference>
<comment type="caution">
    <text evidence="7">The sequence shown here is derived from an EMBL/GenBank/DDBJ whole genome shotgun (WGS) entry which is preliminary data.</text>
</comment>
<feature type="domain" description="O-antigen ligase-related" evidence="6">
    <location>
        <begin position="119"/>
        <end position="264"/>
    </location>
</feature>
<keyword evidence="3 5" id="KW-1133">Transmembrane helix</keyword>
<evidence type="ECO:0000256" key="3">
    <source>
        <dbReference type="ARBA" id="ARBA00022989"/>
    </source>
</evidence>